<dbReference type="Gene3D" id="3.40.570.10">
    <property type="entry name" value="Extracellular Endonuclease, subunit A"/>
    <property type="match status" value="1"/>
</dbReference>
<sequence>MAEVQNGLAGETVISGTMLAWHHFVAIERTCFQVPTARRVGTKGQEFGQTLRNLDNEIDRLLQNLFTKSLLPCTNIMIVSDHGLEDSTCTNAMDLTSILARNMQADHLSIPVSSNSFEFFGAGGHARVSIVPQPNSANPVHPYMLHNSLYCNHSQNQAVGRFYTLYNTDNMPRRLHFSDAIRIEREIAIAKLGRSVWKTTSGAACDKVIHGSDNIYPDMHGVFLAVGPSFRSAVPVETFSNVELYSVMAELVGLNPGPNNGTLGALQDALVTQTGIAPELTMPAYQRETFPTSEEMKKRQGQSCSYLIEGGLDEADKRLNMSETLSAKLVLANSAPYGVPGLLEIRLNMTLLVNHGFLLGYSFKYRLPLWSVLPVRAGTLEVPVTDGDVRAARPRNDVRLPLGSTLTCSDMESMPVSDSSPRVHPAYLVPTGLTGDLTDRTDANVVTNMVLMYQEFRRDVWAPLWERVAAALSAKGGLIFSGPVFDHAPQFGHADSPENITFSLGPAGTSVPLPSHYYLVALRNSDKLPASCIATKCHPDVLAFILPNSLETAQHPCQVSIDDYLQNHMATVKDVERISGLRLLVNLPPLEAVRLRTMLPNKLWW</sequence>
<dbReference type="Pfam" id="PF01663">
    <property type="entry name" value="Phosphodiest"/>
    <property type="match status" value="1"/>
</dbReference>
<gene>
    <name evidence="4" type="ORF">BV898_08623</name>
</gene>
<proteinExistence type="predicted"/>
<dbReference type="GO" id="GO:0016787">
    <property type="term" value="F:hydrolase activity"/>
    <property type="evidence" value="ECO:0007669"/>
    <property type="project" value="UniProtKB-KW"/>
</dbReference>
<dbReference type="SUPFAM" id="SSF54060">
    <property type="entry name" value="His-Me finger endonucleases"/>
    <property type="match status" value="1"/>
</dbReference>
<dbReference type="InterPro" id="IPR044925">
    <property type="entry name" value="His-Me_finger_sf"/>
</dbReference>
<keyword evidence="1" id="KW-0378">Hydrolase</keyword>
<dbReference type="InterPro" id="IPR002591">
    <property type="entry name" value="Phosphodiest/P_Trfase"/>
</dbReference>
<evidence type="ECO:0000313" key="4">
    <source>
        <dbReference type="EMBL" id="OQV17225.1"/>
    </source>
</evidence>
<dbReference type="Proteomes" id="UP000192578">
    <property type="component" value="Unassembled WGS sequence"/>
</dbReference>
<organism evidence="4 5">
    <name type="scientific">Hypsibius exemplaris</name>
    <name type="common">Freshwater tardigrade</name>
    <dbReference type="NCBI Taxonomy" id="2072580"/>
    <lineage>
        <taxon>Eukaryota</taxon>
        <taxon>Metazoa</taxon>
        <taxon>Ecdysozoa</taxon>
        <taxon>Tardigrada</taxon>
        <taxon>Eutardigrada</taxon>
        <taxon>Parachela</taxon>
        <taxon>Hypsibioidea</taxon>
        <taxon>Hypsibiidae</taxon>
        <taxon>Hypsibius</taxon>
    </lineage>
</organism>
<dbReference type="SUPFAM" id="SSF53649">
    <property type="entry name" value="Alkaline phosphatase-like"/>
    <property type="match status" value="1"/>
</dbReference>
<dbReference type="OrthoDB" id="415411at2759"/>
<dbReference type="Gene3D" id="3.40.720.10">
    <property type="entry name" value="Alkaline Phosphatase, subunit A"/>
    <property type="match status" value="1"/>
</dbReference>
<name>A0A1W0WPU4_HYPEX</name>
<dbReference type="SMART" id="SM00477">
    <property type="entry name" value="NUC"/>
    <property type="match status" value="1"/>
</dbReference>
<evidence type="ECO:0000256" key="1">
    <source>
        <dbReference type="ARBA" id="ARBA00022801"/>
    </source>
</evidence>
<evidence type="ECO:0000256" key="2">
    <source>
        <dbReference type="ARBA" id="ARBA00023180"/>
    </source>
</evidence>
<keyword evidence="5" id="KW-1185">Reference proteome</keyword>
<feature type="domain" description="ENPP1-3/EXOG-like endonuclease/phosphodiesterase" evidence="3">
    <location>
        <begin position="354"/>
        <end position="590"/>
    </location>
</feature>
<dbReference type="InterPro" id="IPR044929">
    <property type="entry name" value="DNA/RNA_non-sp_Endonuclease_sf"/>
</dbReference>
<dbReference type="EMBL" id="MTYJ01000063">
    <property type="protein sequence ID" value="OQV17225.1"/>
    <property type="molecule type" value="Genomic_DNA"/>
</dbReference>
<dbReference type="AlphaFoldDB" id="A0A1W0WPU4"/>
<dbReference type="PANTHER" id="PTHR10151:SF120">
    <property type="entry name" value="BIS(5'-ADENOSYL)-TRIPHOSPHATASE"/>
    <property type="match status" value="1"/>
</dbReference>
<dbReference type="InterPro" id="IPR020821">
    <property type="entry name" value="ENPP1-3/EXOG-like_nuc-like"/>
</dbReference>
<evidence type="ECO:0000313" key="5">
    <source>
        <dbReference type="Proteomes" id="UP000192578"/>
    </source>
</evidence>
<dbReference type="PANTHER" id="PTHR10151">
    <property type="entry name" value="ECTONUCLEOTIDE PYROPHOSPHATASE/PHOSPHODIESTERASE"/>
    <property type="match status" value="1"/>
</dbReference>
<dbReference type="InterPro" id="IPR017850">
    <property type="entry name" value="Alkaline_phosphatase_core_sf"/>
</dbReference>
<keyword evidence="2" id="KW-0325">Glycoprotein</keyword>
<comment type="caution">
    <text evidence="4">The sequence shown here is derived from an EMBL/GenBank/DDBJ whole genome shotgun (WGS) entry which is preliminary data.</text>
</comment>
<protein>
    <submittedName>
        <fullName evidence="4">Ectonucleotide pyrophosphatase/phosphodiesterase family member 3</fullName>
    </submittedName>
</protein>
<dbReference type="GO" id="GO:0046872">
    <property type="term" value="F:metal ion binding"/>
    <property type="evidence" value="ECO:0007669"/>
    <property type="project" value="InterPro"/>
</dbReference>
<evidence type="ECO:0000259" key="3">
    <source>
        <dbReference type="SMART" id="SM00477"/>
    </source>
</evidence>
<reference evidence="5" key="1">
    <citation type="submission" date="2017-01" db="EMBL/GenBank/DDBJ databases">
        <title>Comparative genomics of anhydrobiosis in the tardigrade Hypsibius dujardini.</title>
        <authorList>
            <person name="Yoshida Y."/>
            <person name="Koutsovoulos G."/>
            <person name="Laetsch D."/>
            <person name="Stevens L."/>
            <person name="Kumar S."/>
            <person name="Horikawa D."/>
            <person name="Ishino K."/>
            <person name="Komine S."/>
            <person name="Tomita M."/>
            <person name="Blaxter M."/>
            <person name="Arakawa K."/>
        </authorList>
    </citation>
    <scope>NUCLEOTIDE SEQUENCE [LARGE SCALE GENOMIC DNA]</scope>
    <source>
        <strain evidence="5">Z151</strain>
    </source>
</reference>
<accession>A0A1W0WPU4</accession>
<dbReference type="GO" id="GO:0003676">
    <property type="term" value="F:nucleic acid binding"/>
    <property type="evidence" value="ECO:0007669"/>
    <property type="project" value="InterPro"/>
</dbReference>